<evidence type="ECO:0000313" key="3">
    <source>
        <dbReference type="Proteomes" id="UP000198521"/>
    </source>
</evidence>
<dbReference type="SUPFAM" id="SSF48498">
    <property type="entry name" value="Tetracyclin repressor-like, C-terminal domain"/>
    <property type="match status" value="1"/>
</dbReference>
<dbReference type="STRING" id="1038014.SAMN04487910_2197"/>
<dbReference type="InterPro" id="IPR036271">
    <property type="entry name" value="Tet_transcr_reg_TetR-rel_C_sf"/>
</dbReference>
<protein>
    <recommendedName>
        <fullName evidence="1">Tetracyclin repressor-like C-terminal domain-containing protein</fullName>
    </recommendedName>
</protein>
<dbReference type="AlphaFoldDB" id="A0A1H7PFE9"/>
<gene>
    <name evidence="2" type="ORF">SAMN04487910_2197</name>
</gene>
<feature type="domain" description="Tetracyclin repressor-like C-terminal" evidence="1">
    <location>
        <begin position="87"/>
        <end position="213"/>
    </location>
</feature>
<dbReference type="Pfam" id="PF17931">
    <property type="entry name" value="TetR_C_23"/>
    <property type="match status" value="1"/>
</dbReference>
<keyword evidence="3" id="KW-1185">Reference proteome</keyword>
<accession>A0A1H7PFE9</accession>
<evidence type="ECO:0000313" key="2">
    <source>
        <dbReference type="EMBL" id="SEL34492.1"/>
    </source>
</evidence>
<sequence>MAASNKKQIVDSQYIITKYMNYVLEHDEYPKSVYKFCKESKIKEEDFYELFAGLDSVNKGIWNTFFSTTIDAMNSNEEYDTLSSKDKMLTFFFTFFELLTLNRSYVLLTLNYHDMPLKNLGQLKSLRNHIKSFAKELIEIDNEDKLFRIAKNPVTIYAEGAWFQFLFLLKFWMEDESPGFEKTDVAIEKSVHTIFDLFDNTPLSSVLDFGKFLWKEKSMWN</sequence>
<name>A0A1H7PFE9_AQUAM</name>
<dbReference type="OrthoDB" id="977687at2"/>
<evidence type="ECO:0000259" key="1">
    <source>
        <dbReference type="Pfam" id="PF17931"/>
    </source>
</evidence>
<reference evidence="3" key="1">
    <citation type="submission" date="2016-10" db="EMBL/GenBank/DDBJ databases">
        <authorList>
            <person name="Varghese N."/>
            <person name="Submissions S."/>
        </authorList>
    </citation>
    <scope>NUCLEOTIDE SEQUENCE [LARGE SCALE GENOMIC DNA]</scope>
    <source>
        <strain evidence="3">DSM 25232 / NCIMB 14723 / 92V</strain>
    </source>
</reference>
<dbReference type="InterPro" id="IPR041673">
    <property type="entry name" value="TetR_C_23"/>
</dbReference>
<organism evidence="2 3">
    <name type="scientific">Aquimarina amphilecti</name>
    <dbReference type="NCBI Taxonomy" id="1038014"/>
    <lineage>
        <taxon>Bacteria</taxon>
        <taxon>Pseudomonadati</taxon>
        <taxon>Bacteroidota</taxon>
        <taxon>Flavobacteriia</taxon>
        <taxon>Flavobacteriales</taxon>
        <taxon>Flavobacteriaceae</taxon>
        <taxon>Aquimarina</taxon>
    </lineage>
</organism>
<proteinExistence type="predicted"/>
<dbReference type="Proteomes" id="UP000198521">
    <property type="component" value="Unassembled WGS sequence"/>
</dbReference>
<dbReference type="EMBL" id="FOAB01000004">
    <property type="protein sequence ID" value="SEL34492.1"/>
    <property type="molecule type" value="Genomic_DNA"/>
</dbReference>
<dbReference type="RefSeq" id="WP_091408237.1">
    <property type="nucleotide sequence ID" value="NZ_FOAB01000004.1"/>
</dbReference>